<gene>
    <name evidence="1" type="ORF">NEMVEDRAFT_v1g223817</name>
</gene>
<dbReference type="Proteomes" id="UP000001593">
    <property type="component" value="Unassembled WGS sequence"/>
</dbReference>
<protein>
    <submittedName>
        <fullName evidence="1">Uncharacterized protein</fullName>
    </submittedName>
</protein>
<sequence length="394" mass="44216">MEDGCTQGHFSFLLNDEQRMLDEQDETSVGIALRGLELMYKKRTGRNLPMTHPVIFDELKRMRLKSSSAKQPLALIAPPTDALRRLRRRQANAKQGLGIHTDAFPTGLESCNTACQTDAFPTGLESCNTACQTDPFPTGLESCNTACQTDPFPTGLQSCNTACQTDPFPTGLESCNTACQTDPFPTGLESCNTACQTDPFPTGLESCNTACQTDPFPTGLESCNTACQDQIEFNLVPKAFILNLISELGSPRPDSVKRMHHFRPPVLRDVAMRISYKLFEIERFCRLIENAGYKFKKDVSWRGNAVVEEDESLESLQKLELARNRAGKTKSARPTCRSSIVVHTPEGRISREIEIIWWTDLYEDTDIAKLFLLTKYFSIKLFVFQLTILFLYSF</sequence>
<organism evidence="1 2">
    <name type="scientific">Nematostella vectensis</name>
    <name type="common">Starlet sea anemone</name>
    <dbReference type="NCBI Taxonomy" id="45351"/>
    <lineage>
        <taxon>Eukaryota</taxon>
        <taxon>Metazoa</taxon>
        <taxon>Cnidaria</taxon>
        <taxon>Anthozoa</taxon>
        <taxon>Hexacorallia</taxon>
        <taxon>Actiniaria</taxon>
        <taxon>Edwardsiidae</taxon>
        <taxon>Nematostella</taxon>
    </lineage>
</organism>
<keyword evidence="2" id="KW-1185">Reference proteome</keyword>
<proteinExistence type="predicted"/>
<evidence type="ECO:0000313" key="2">
    <source>
        <dbReference type="Proteomes" id="UP000001593"/>
    </source>
</evidence>
<dbReference type="EMBL" id="DS472750">
    <property type="protein sequence ID" value="EDO27695.1"/>
    <property type="molecule type" value="Genomic_DNA"/>
</dbReference>
<reference evidence="1 2" key="1">
    <citation type="journal article" date="2007" name="Science">
        <title>Sea anemone genome reveals ancestral eumetazoan gene repertoire and genomic organization.</title>
        <authorList>
            <person name="Putnam N.H."/>
            <person name="Srivastava M."/>
            <person name="Hellsten U."/>
            <person name="Dirks B."/>
            <person name="Chapman J."/>
            <person name="Salamov A."/>
            <person name="Terry A."/>
            <person name="Shapiro H."/>
            <person name="Lindquist E."/>
            <person name="Kapitonov V.V."/>
            <person name="Jurka J."/>
            <person name="Genikhovich G."/>
            <person name="Grigoriev I.V."/>
            <person name="Lucas S.M."/>
            <person name="Steele R.E."/>
            <person name="Finnerty J.R."/>
            <person name="Technau U."/>
            <person name="Martindale M.Q."/>
            <person name="Rokhsar D.S."/>
        </authorList>
    </citation>
    <scope>NUCLEOTIDE SEQUENCE [LARGE SCALE GENOMIC DNA]</scope>
    <source>
        <strain evidence="2">CH2 X CH6</strain>
    </source>
</reference>
<dbReference type="InParanoid" id="A7T8J0"/>
<evidence type="ECO:0000313" key="1">
    <source>
        <dbReference type="EMBL" id="EDO27695.1"/>
    </source>
</evidence>
<dbReference type="HOGENOM" id="CLU_700781_0_0_1"/>
<accession>A7T8J0</accession>
<name>A7T8J0_NEMVE</name>
<dbReference type="AlphaFoldDB" id="A7T8J0"/>